<dbReference type="OrthoDB" id="770241at2759"/>
<dbReference type="PANTHER" id="PTHR37763:SF1">
    <property type="entry name" value="EXOSOME COMPLEX EXONUCLEASE"/>
    <property type="match status" value="1"/>
</dbReference>
<organism evidence="1 2">
    <name type="scientific">Cinnamomum micranthum f. kanehirae</name>
    <dbReference type="NCBI Taxonomy" id="337451"/>
    <lineage>
        <taxon>Eukaryota</taxon>
        <taxon>Viridiplantae</taxon>
        <taxon>Streptophyta</taxon>
        <taxon>Embryophyta</taxon>
        <taxon>Tracheophyta</taxon>
        <taxon>Spermatophyta</taxon>
        <taxon>Magnoliopsida</taxon>
        <taxon>Magnoliidae</taxon>
        <taxon>Laurales</taxon>
        <taxon>Lauraceae</taxon>
        <taxon>Cinnamomum</taxon>
    </lineage>
</organism>
<keyword evidence="2" id="KW-1185">Reference proteome</keyword>
<name>A0A443N467_9MAGN</name>
<proteinExistence type="predicted"/>
<dbReference type="AlphaFoldDB" id="A0A443N467"/>
<dbReference type="EMBL" id="QPKB01000001">
    <property type="protein sequence ID" value="RWR73302.1"/>
    <property type="molecule type" value="Genomic_DNA"/>
</dbReference>
<comment type="caution">
    <text evidence="1">The sequence shown here is derived from an EMBL/GenBank/DDBJ whole genome shotgun (WGS) entry which is preliminary data.</text>
</comment>
<accession>A0A443N467</accession>
<protein>
    <submittedName>
        <fullName evidence="1">Uncharacterized protein</fullName>
    </submittedName>
</protein>
<evidence type="ECO:0000313" key="1">
    <source>
        <dbReference type="EMBL" id="RWR73302.1"/>
    </source>
</evidence>
<gene>
    <name evidence="1" type="ORF">CKAN_00156900</name>
</gene>
<reference evidence="1 2" key="1">
    <citation type="journal article" date="2019" name="Nat. Plants">
        <title>Stout camphor tree genome fills gaps in understanding of flowering plant genome evolution.</title>
        <authorList>
            <person name="Chaw S.M."/>
            <person name="Liu Y.C."/>
            <person name="Wu Y.W."/>
            <person name="Wang H.Y."/>
            <person name="Lin C.I."/>
            <person name="Wu C.S."/>
            <person name="Ke H.M."/>
            <person name="Chang L.Y."/>
            <person name="Hsu C.Y."/>
            <person name="Yang H.T."/>
            <person name="Sudianto E."/>
            <person name="Hsu M.H."/>
            <person name="Wu K.P."/>
            <person name="Wang L.N."/>
            <person name="Leebens-Mack J.H."/>
            <person name="Tsai I.J."/>
        </authorList>
    </citation>
    <scope>NUCLEOTIDE SEQUENCE [LARGE SCALE GENOMIC DNA]</scope>
    <source>
        <strain evidence="2">cv. Chaw 1501</strain>
        <tissue evidence="1">Young leaves</tissue>
    </source>
</reference>
<sequence>MIFLHLQDGAGYGSPVFNCGSECAKSRNICFEEHIKILITFWDTLKVPERLKPSLGLATSLWHGRFASDYVMLEQRFNQKRYPPLLEYHRQYKEKAVRTCYLIMHNLQFGLKLLMMKYIRRQRLNAVFYHHLVELDDEPPALEWYERAYPKLVKLTQILKNVDQSEGRLMNVSDNSIITNDTIICEMQTFKSLTRAFIGSPSVQQVIEKAASSMQAAPSTYFSKLNEREPLVLDSLTKVCDFLNVSAQQRKSVRLTLCPQITQHHIWRGTLELILSDLKSEMGSLKYHPSSTGMQMGEQIVLNCLLFLAETINSSNPDSSSWMRLTSTKQPDSPPSHKWAEVLEMFDDLVACLRHEDRLVYRLLKVQAMREGLYQIKEVLMDRDIGYKAAQHQERLVQKKLTRTLGLSSKCLFTLLLYYLHGSLGDVEIDVCGGVYGKGSSFFLCIGKILTSNDEKMVWRGVKQLDRALGLFKLVWETAGMKAVLKLQGHIWCVEAEERTLAYRGNVFFVHGIRP</sequence>
<evidence type="ECO:0000313" key="2">
    <source>
        <dbReference type="Proteomes" id="UP000283530"/>
    </source>
</evidence>
<dbReference type="Proteomes" id="UP000283530">
    <property type="component" value="Unassembled WGS sequence"/>
</dbReference>
<dbReference type="PANTHER" id="PTHR37763">
    <property type="entry name" value="EXOSOME COMPLEX EXONUCLEASE"/>
    <property type="match status" value="1"/>
</dbReference>